<dbReference type="EMBL" id="JAPHAV010000009">
    <property type="protein sequence ID" value="MCX2698297.1"/>
    <property type="molecule type" value="Genomic_DNA"/>
</dbReference>
<accession>A0ABT3QRT4</accession>
<proteinExistence type="predicted"/>
<comment type="caution">
    <text evidence="1">The sequence shown here is derived from an EMBL/GenBank/DDBJ whole genome shotgun (WGS) entry which is preliminary data.</text>
</comment>
<dbReference type="Proteomes" id="UP001301216">
    <property type="component" value="Unassembled WGS sequence"/>
</dbReference>
<name>A0ABT3QRT4_9HYPH</name>
<keyword evidence="2" id="KW-1185">Reference proteome</keyword>
<gene>
    <name evidence="1" type="ORF">OPR82_16255</name>
</gene>
<protein>
    <submittedName>
        <fullName evidence="1">Uncharacterized protein</fullName>
    </submittedName>
</protein>
<dbReference type="SUPFAM" id="SSF54373">
    <property type="entry name" value="FAD-linked reductases, C-terminal domain"/>
    <property type="match status" value="1"/>
</dbReference>
<dbReference type="Gene3D" id="3.30.9.10">
    <property type="entry name" value="D-Amino Acid Oxidase, subunit A, domain 2"/>
    <property type="match status" value="1"/>
</dbReference>
<dbReference type="RefSeq" id="WP_265985993.1">
    <property type="nucleotide sequence ID" value="NZ_JAPHAV010000009.1"/>
</dbReference>
<reference evidence="1 2" key="1">
    <citation type="submission" date="2022-11" db="EMBL/GenBank/DDBJ databases">
        <title>Brucella sp. YY2X, whole genome shotgun sequencing project.</title>
        <authorList>
            <person name="Yang Y."/>
        </authorList>
    </citation>
    <scope>NUCLEOTIDE SEQUENCE [LARGE SCALE GENOMIC DNA]</scope>
    <source>
        <strain evidence="1 2">YY2X</strain>
    </source>
</reference>
<sequence>MPLTDGPESWSDDAFCDALRRRLPVKLADTRETGPLIEKSIALAENYVGLPY</sequence>
<evidence type="ECO:0000313" key="2">
    <source>
        <dbReference type="Proteomes" id="UP001301216"/>
    </source>
</evidence>
<organism evidence="1 2">
    <name type="scientific">Ochrobactrum chromiisoli</name>
    <dbReference type="NCBI Taxonomy" id="2993941"/>
    <lineage>
        <taxon>Bacteria</taxon>
        <taxon>Pseudomonadati</taxon>
        <taxon>Pseudomonadota</taxon>
        <taxon>Alphaproteobacteria</taxon>
        <taxon>Hyphomicrobiales</taxon>
        <taxon>Brucellaceae</taxon>
        <taxon>Brucella/Ochrobactrum group</taxon>
        <taxon>Ochrobactrum</taxon>
    </lineage>
</organism>
<evidence type="ECO:0000313" key="1">
    <source>
        <dbReference type="EMBL" id="MCX2698297.1"/>
    </source>
</evidence>